<feature type="binding site" evidence="17">
    <location>
        <position position="113"/>
    </location>
    <ligand>
        <name>[4Fe-4S] cluster</name>
        <dbReference type="ChEBI" id="CHEBI:49883"/>
    </ligand>
</feature>
<sequence>MNKRNYQRELDACIARHEAAGERPTLLLHACCAPCSSYVLEYLSKYFAITLLFYNPNISPTAEYEKRAAELKRLVDEMALSSPVQIASCNYDASEFFEAVKGLEQEPEGGARCTVCYTLRLKAAAAYAKAHSFDYFTTTLSISPLKDAVRLNTIGEALGKEVGIPYLCSDFKKKEGYKRSIVLSNEYHLYRQDYCGCIFSKQQRHNP</sequence>
<protein>
    <recommendedName>
        <fullName evidence="5 17">Epoxyqueuosine reductase QueH</fullName>
        <ecNumber evidence="4 17">1.17.99.6</ecNumber>
    </recommendedName>
    <alternativeName>
        <fullName evidence="15 17">Queuosine biosynthesis protein QueH</fullName>
    </alternativeName>
</protein>
<comment type="similarity">
    <text evidence="3 17">Belongs to the QueH family.</text>
</comment>
<evidence type="ECO:0000256" key="14">
    <source>
        <dbReference type="ARBA" id="ARBA00023284"/>
    </source>
</evidence>
<reference evidence="18" key="1">
    <citation type="submission" date="2020-08" db="EMBL/GenBank/DDBJ databases">
        <authorList>
            <person name="Cejkova D."/>
            <person name="Kubasova T."/>
            <person name="Jahodarova E."/>
            <person name="Rychlik I."/>
        </authorList>
    </citation>
    <scope>NUCLEOTIDE SEQUENCE</scope>
    <source>
        <strain evidence="18">An559</strain>
    </source>
</reference>
<evidence type="ECO:0000256" key="1">
    <source>
        <dbReference type="ARBA" id="ARBA00002268"/>
    </source>
</evidence>
<feature type="binding site" evidence="17">
    <location>
        <position position="31"/>
    </location>
    <ligand>
        <name>[4Fe-4S] cluster</name>
        <dbReference type="ChEBI" id="CHEBI:49883"/>
    </ligand>
</feature>
<evidence type="ECO:0000256" key="2">
    <source>
        <dbReference type="ARBA" id="ARBA00004691"/>
    </source>
</evidence>
<evidence type="ECO:0000256" key="5">
    <source>
        <dbReference type="ARBA" id="ARBA00016895"/>
    </source>
</evidence>
<dbReference type="InterPro" id="IPR003828">
    <property type="entry name" value="QueH"/>
</dbReference>
<dbReference type="RefSeq" id="WP_204444710.1">
    <property type="nucleotide sequence ID" value="NZ_JACJKY010000004.1"/>
</dbReference>
<keyword evidence="8 17" id="KW-0479">Metal-binding</keyword>
<keyword evidence="13 17" id="KW-1015">Disulfide bond</keyword>
<comment type="catalytic activity">
    <reaction evidence="16 17">
        <text>epoxyqueuosine(34) in tRNA + AH2 = queuosine(34) in tRNA + A + H2O</text>
        <dbReference type="Rhea" id="RHEA:32159"/>
        <dbReference type="Rhea" id="RHEA-COMP:18571"/>
        <dbReference type="Rhea" id="RHEA-COMP:18582"/>
        <dbReference type="ChEBI" id="CHEBI:13193"/>
        <dbReference type="ChEBI" id="CHEBI:15377"/>
        <dbReference type="ChEBI" id="CHEBI:17499"/>
        <dbReference type="ChEBI" id="CHEBI:194431"/>
        <dbReference type="ChEBI" id="CHEBI:194443"/>
        <dbReference type="EC" id="1.17.99.6"/>
    </reaction>
</comment>
<evidence type="ECO:0000256" key="12">
    <source>
        <dbReference type="ARBA" id="ARBA00023014"/>
    </source>
</evidence>
<dbReference type="PANTHER" id="PTHR36701:SF1">
    <property type="entry name" value="EPOXYQUEUOSINE REDUCTASE QUEH"/>
    <property type="match status" value="1"/>
</dbReference>
<evidence type="ECO:0000256" key="9">
    <source>
        <dbReference type="ARBA" id="ARBA00022785"/>
    </source>
</evidence>
<evidence type="ECO:0000256" key="3">
    <source>
        <dbReference type="ARBA" id="ARBA00008207"/>
    </source>
</evidence>
<dbReference type="Pfam" id="PF02677">
    <property type="entry name" value="QueH"/>
    <property type="match status" value="1"/>
</dbReference>
<keyword evidence="14 17" id="KW-0676">Redox-active center</keyword>
<keyword evidence="7 17" id="KW-0819">tRNA processing</keyword>
<gene>
    <name evidence="17" type="primary">queH</name>
    <name evidence="18" type="ORF">H6A12_03270</name>
</gene>
<name>A0A938X7Q9_9FIRM</name>
<feature type="disulfide bond" description="Redox-active" evidence="17">
    <location>
        <begin position="195"/>
        <end position="197"/>
    </location>
</feature>
<evidence type="ECO:0000256" key="15">
    <source>
        <dbReference type="ARBA" id="ARBA00031446"/>
    </source>
</evidence>
<organism evidence="18 19">
    <name type="scientific">Merdimmobilis hominis</name>
    <dbReference type="NCBI Taxonomy" id="2897707"/>
    <lineage>
        <taxon>Bacteria</taxon>
        <taxon>Bacillati</taxon>
        <taxon>Bacillota</taxon>
        <taxon>Clostridia</taxon>
        <taxon>Eubacteriales</taxon>
        <taxon>Oscillospiraceae</taxon>
        <taxon>Merdimmobilis</taxon>
    </lineage>
</organism>
<comment type="function">
    <text evidence="1 17">Catalyzes the conversion of epoxyqueuosine (oQ) to queuosine (Q), which is a hypermodified base found in the wobble positions of tRNA(Asp), tRNA(Asn), tRNA(His) and tRNA(Tyr).</text>
</comment>
<keyword evidence="10 17" id="KW-0560">Oxidoreductase</keyword>
<evidence type="ECO:0000313" key="19">
    <source>
        <dbReference type="Proteomes" id="UP000774750"/>
    </source>
</evidence>
<accession>A0A938X7Q9</accession>
<dbReference type="EC" id="1.17.99.6" evidence="4 17"/>
<keyword evidence="9 17" id="KW-0671">Queuosine biosynthesis</keyword>
<dbReference type="HAMAP" id="MF_02089">
    <property type="entry name" value="QueH"/>
    <property type="match status" value="1"/>
</dbReference>
<reference evidence="18" key="2">
    <citation type="journal article" date="2021" name="Sci. Rep.">
        <title>The distribution of antibiotic resistance genes in chicken gut microbiota commensals.</title>
        <authorList>
            <person name="Juricova H."/>
            <person name="Matiasovicova J."/>
            <person name="Kubasova T."/>
            <person name="Cejkova D."/>
            <person name="Rychlik I."/>
        </authorList>
    </citation>
    <scope>NUCLEOTIDE SEQUENCE</scope>
    <source>
        <strain evidence="18">An559</strain>
    </source>
</reference>
<evidence type="ECO:0000256" key="16">
    <source>
        <dbReference type="ARBA" id="ARBA00047415"/>
    </source>
</evidence>
<feature type="binding site" evidence="17">
    <location>
        <position position="32"/>
    </location>
    <ligand>
        <name>[4Fe-4S] cluster</name>
        <dbReference type="ChEBI" id="CHEBI:49883"/>
    </ligand>
</feature>
<evidence type="ECO:0000256" key="8">
    <source>
        <dbReference type="ARBA" id="ARBA00022723"/>
    </source>
</evidence>
<dbReference type="GO" id="GO:0052693">
    <property type="term" value="F:epoxyqueuosine reductase activity"/>
    <property type="evidence" value="ECO:0007669"/>
    <property type="project" value="UniProtKB-UniRule"/>
</dbReference>
<evidence type="ECO:0000313" key="18">
    <source>
        <dbReference type="EMBL" id="MBM6920179.1"/>
    </source>
</evidence>
<dbReference type="GO" id="GO:0046872">
    <property type="term" value="F:metal ion binding"/>
    <property type="evidence" value="ECO:0007669"/>
    <property type="project" value="UniProtKB-KW"/>
</dbReference>
<evidence type="ECO:0000256" key="6">
    <source>
        <dbReference type="ARBA" id="ARBA00022485"/>
    </source>
</evidence>
<evidence type="ECO:0000256" key="7">
    <source>
        <dbReference type="ARBA" id="ARBA00022694"/>
    </source>
</evidence>
<keyword evidence="12 17" id="KW-0411">Iron-sulfur</keyword>
<dbReference type="GO" id="GO:0008616">
    <property type="term" value="P:tRNA queuosine(34) biosynthetic process"/>
    <property type="evidence" value="ECO:0007669"/>
    <property type="project" value="UniProtKB-UniRule"/>
</dbReference>
<dbReference type="Proteomes" id="UP000774750">
    <property type="component" value="Unassembled WGS sequence"/>
</dbReference>
<keyword evidence="19" id="KW-1185">Reference proteome</keyword>
<keyword evidence="11 17" id="KW-0408">Iron</keyword>
<dbReference type="GO" id="GO:0051539">
    <property type="term" value="F:4 iron, 4 sulfur cluster binding"/>
    <property type="evidence" value="ECO:0007669"/>
    <property type="project" value="UniProtKB-UniRule"/>
</dbReference>
<dbReference type="PANTHER" id="PTHR36701">
    <property type="entry name" value="EPOXYQUEUOSINE REDUCTASE QUEH"/>
    <property type="match status" value="1"/>
</dbReference>
<keyword evidence="6 17" id="KW-0004">4Fe-4S</keyword>
<dbReference type="EMBL" id="JACJKY010000004">
    <property type="protein sequence ID" value="MBM6920179.1"/>
    <property type="molecule type" value="Genomic_DNA"/>
</dbReference>
<comment type="pathway">
    <text evidence="2 17">tRNA modification; tRNA-queuosine biosynthesis.</text>
</comment>
<evidence type="ECO:0000256" key="4">
    <source>
        <dbReference type="ARBA" id="ARBA00012622"/>
    </source>
</evidence>
<proteinExistence type="inferred from homology"/>
<evidence type="ECO:0000256" key="10">
    <source>
        <dbReference type="ARBA" id="ARBA00023002"/>
    </source>
</evidence>
<comment type="caution">
    <text evidence="18">The sequence shown here is derived from an EMBL/GenBank/DDBJ whole genome shotgun (WGS) entry which is preliminary data.</text>
</comment>
<feature type="binding site" evidence="17">
    <location>
        <position position="116"/>
    </location>
    <ligand>
        <name>[4Fe-4S] cluster</name>
        <dbReference type="ChEBI" id="CHEBI:49883"/>
    </ligand>
</feature>
<dbReference type="AlphaFoldDB" id="A0A938X7Q9"/>
<evidence type="ECO:0000256" key="11">
    <source>
        <dbReference type="ARBA" id="ARBA00023004"/>
    </source>
</evidence>
<evidence type="ECO:0000256" key="13">
    <source>
        <dbReference type="ARBA" id="ARBA00023157"/>
    </source>
</evidence>
<evidence type="ECO:0000256" key="17">
    <source>
        <dbReference type="HAMAP-Rule" id="MF_02089"/>
    </source>
</evidence>